<dbReference type="Pfam" id="PF03478">
    <property type="entry name" value="Beta-prop_KIB1-4"/>
    <property type="match status" value="1"/>
</dbReference>
<comment type="caution">
    <text evidence="2">The sequence shown here is derived from an EMBL/GenBank/DDBJ whole genome shotgun (WGS) entry which is preliminary data.</text>
</comment>
<feature type="domain" description="KIB1-4 beta-propeller" evidence="1">
    <location>
        <begin position="49"/>
        <end position="234"/>
    </location>
</feature>
<accession>A0A1R3JDH5</accession>
<gene>
    <name evidence="2" type="ORF">COLO4_17231</name>
</gene>
<evidence type="ECO:0000259" key="1">
    <source>
        <dbReference type="Pfam" id="PF03478"/>
    </source>
</evidence>
<dbReference type="STRING" id="93759.A0A1R3JDH5"/>
<dbReference type="Proteomes" id="UP000187203">
    <property type="component" value="Unassembled WGS sequence"/>
</dbReference>
<evidence type="ECO:0000313" key="2">
    <source>
        <dbReference type="EMBL" id="OMO92871.1"/>
    </source>
</evidence>
<name>A0A1R3JDH5_9ROSI</name>
<dbReference type="PANTHER" id="PTHR33127:SF5">
    <property type="entry name" value="TRANSMEMBRANE PROTEIN"/>
    <property type="match status" value="1"/>
</dbReference>
<proteinExistence type="predicted"/>
<dbReference type="EMBL" id="AWUE01016323">
    <property type="protein sequence ID" value="OMO92871.1"/>
    <property type="molecule type" value="Genomic_DNA"/>
</dbReference>
<keyword evidence="3" id="KW-1185">Reference proteome</keyword>
<organism evidence="2 3">
    <name type="scientific">Corchorus olitorius</name>
    <dbReference type="NCBI Taxonomy" id="93759"/>
    <lineage>
        <taxon>Eukaryota</taxon>
        <taxon>Viridiplantae</taxon>
        <taxon>Streptophyta</taxon>
        <taxon>Embryophyta</taxon>
        <taxon>Tracheophyta</taxon>
        <taxon>Spermatophyta</taxon>
        <taxon>Magnoliopsida</taxon>
        <taxon>eudicotyledons</taxon>
        <taxon>Gunneridae</taxon>
        <taxon>Pentapetalae</taxon>
        <taxon>rosids</taxon>
        <taxon>malvids</taxon>
        <taxon>Malvales</taxon>
        <taxon>Malvaceae</taxon>
        <taxon>Grewioideae</taxon>
        <taxon>Apeibeae</taxon>
        <taxon>Corchorus</taxon>
    </lineage>
</organism>
<evidence type="ECO:0000313" key="3">
    <source>
        <dbReference type="Proteomes" id="UP000187203"/>
    </source>
</evidence>
<dbReference type="AlphaFoldDB" id="A0A1R3JDH5"/>
<dbReference type="PANTHER" id="PTHR33127">
    <property type="entry name" value="TRANSMEMBRANE PROTEIN"/>
    <property type="match status" value="1"/>
</dbReference>
<protein>
    <recommendedName>
        <fullName evidence="1">KIB1-4 beta-propeller domain-containing protein</fullName>
    </recommendedName>
</protein>
<reference evidence="3" key="1">
    <citation type="submission" date="2013-09" db="EMBL/GenBank/DDBJ databases">
        <title>Corchorus olitorius genome sequencing.</title>
        <authorList>
            <person name="Alam M."/>
            <person name="Haque M.S."/>
            <person name="Islam M.S."/>
            <person name="Emdad E.M."/>
            <person name="Islam M.M."/>
            <person name="Ahmed B."/>
            <person name="Halim A."/>
            <person name="Hossen Q.M.M."/>
            <person name="Hossain M.Z."/>
            <person name="Ahmed R."/>
            <person name="Khan M.M."/>
            <person name="Islam R."/>
            <person name="Rashid M.M."/>
            <person name="Khan S.A."/>
            <person name="Rahman M.S."/>
            <person name="Alam M."/>
            <person name="Yahiya A.S."/>
            <person name="Khan M.S."/>
            <person name="Azam M.S."/>
            <person name="Haque T."/>
            <person name="Lashkar M.Z.H."/>
            <person name="Akhand A.I."/>
            <person name="Morshed G."/>
            <person name="Roy S."/>
            <person name="Uddin K.S."/>
            <person name="Rabeya T."/>
            <person name="Hossain A.S."/>
            <person name="Chowdhury A."/>
            <person name="Snigdha A.R."/>
            <person name="Mortoza M.S."/>
            <person name="Matin S.A."/>
            <person name="Hoque S.M.E."/>
            <person name="Islam M.K."/>
            <person name="Roy D.K."/>
            <person name="Haider R."/>
            <person name="Moosa M.M."/>
            <person name="Elias S.M."/>
            <person name="Hasan A.M."/>
            <person name="Jahan S."/>
            <person name="Shafiuddin M."/>
            <person name="Mahmood N."/>
            <person name="Shommy N.S."/>
        </authorList>
    </citation>
    <scope>NUCLEOTIDE SEQUENCE [LARGE SCALE GENOMIC DNA]</scope>
    <source>
        <strain evidence="3">cv. O-4</strain>
    </source>
</reference>
<dbReference type="InterPro" id="IPR005174">
    <property type="entry name" value="KIB1-4_b-propeller"/>
</dbReference>
<sequence>MEKIIRESSSSSSRCRPVEKHPRILLLDGRFHIIYVTCDDSRRPDLQSIPNLKNRKVWCCNNGWILISGEKRGKLGTSYDQFCVWKPECSKVIDLPPLYLKPNMRINAAIIIVSPNCDDEESGWTVLLFEHVLRYFISYRFGDGKWIHQLVGSKVSTISGGDDRDLIRMSYLAHCNENLYAATSQEGKMMVIKRNKFFSLTSLDYGLPLPSTIAHPDRVWDYLMDFGGQLYFVAVAWGGIVARHY</sequence>